<comment type="caution">
    <text evidence="2">The sequence shown here is derived from an EMBL/GenBank/DDBJ whole genome shotgun (WGS) entry which is preliminary data.</text>
</comment>
<evidence type="ECO:0000313" key="3">
    <source>
        <dbReference type="Proteomes" id="UP000215335"/>
    </source>
</evidence>
<keyword evidence="1" id="KW-0812">Transmembrane</keyword>
<dbReference type="Proteomes" id="UP000215335">
    <property type="component" value="Unassembled WGS sequence"/>
</dbReference>
<keyword evidence="3" id="KW-1185">Reference proteome</keyword>
<evidence type="ECO:0000256" key="1">
    <source>
        <dbReference type="SAM" id="Phobius"/>
    </source>
</evidence>
<sequence>MRRNVKIVLLLSCAWMSGFVYYYHATRDNKVSQRYYPLTTLPSTPSSTVTLEKQKNAMKNIEEEVLKVRYGVTVKNNKPVIGQAYDVKSTMKKPAEMDPRMKLASKLEIKNSSDILKFLFRPSEDESSSGYSSKSG</sequence>
<evidence type="ECO:0000313" key="2">
    <source>
        <dbReference type="EMBL" id="OXU31178.1"/>
    </source>
</evidence>
<organism evidence="2 3">
    <name type="scientific">Trichomalopsis sarcophagae</name>
    <dbReference type="NCBI Taxonomy" id="543379"/>
    <lineage>
        <taxon>Eukaryota</taxon>
        <taxon>Metazoa</taxon>
        <taxon>Ecdysozoa</taxon>
        <taxon>Arthropoda</taxon>
        <taxon>Hexapoda</taxon>
        <taxon>Insecta</taxon>
        <taxon>Pterygota</taxon>
        <taxon>Neoptera</taxon>
        <taxon>Endopterygota</taxon>
        <taxon>Hymenoptera</taxon>
        <taxon>Apocrita</taxon>
        <taxon>Proctotrupomorpha</taxon>
        <taxon>Chalcidoidea</taxon>
        <taxon>Pteromalidae</taxon>
        <taxon>Pteromalinae</taxon>
        <taxon>Trichomalopsis</taxon>
    </lineage>
</organism>
<keyword evidence="1" id="KW-1133">Transmembrane helix</keyword>
<dbReference type="EMBL" id="NNAY01000079">
    <property type="protein sequence ID" value="OXU31178.1"/>
    <property type="molecule type" value="Genomic_DNA"/>
</dbReference>
<reference evidence="2 3" key="1">
    <citation type="journal article" date="2017" name="Curr. Biol.">
        <title>The Evolution of Venom by Co-option of Single-Copy Genes.</title>
        <authorList>
            <person name="Martinson E.O."/>
            <person name="Mrinalini"/>
            <person name="Kelkar Y.D."/>
            <person name="Chang C.H."/>
            <person name="Werren J.H."/>
        </authorList>
    </citation>
    <scope>NUCLEOTIDE SEQUENCE [LARGE SCALE GENOMIC DNA]</scope>
    <source>
        <strain evidence="2 3">Alberta</strain>
        <tissue evidence="2">Whole body</tissue>
    </source>
</reference>
<dbReference type="AlphaFoldDB" id="A0A232FL47"/>
<keyword evidence="1" id="KW-0472">Membrane</keyword>
<protein>
    <submittedName>
        <fullName evidence="2">Uncharacterized protein</fullName>
    </submittedName>
</protein>
<feature type="transmembrane region" description="Helical" evidence="1">
    <location>
        <begin position="7"/>
        <end position="24"/>
    </location>
</feature>
<dbReference type="OrthoDB" id="7583985at2759"/>
<proteinExistence type="predicted"/>
<accession>A0A232FL47</accession>
<gene>
    <name evidence="2" type="ORF">TSAR_009420</name>
</gene>
<name>A0A232FL47_9HYME</name>